<feature type="transmembrane region" description="Helical" evidence="6">
    <location>
        <begin position="184"/>
        <end position="205"/>
    </location>
</feature>
<feature type="transmembrane region" description="Helical" evidence="6">
    <location>
        <begin position="90"/>
        <end position="113"/>
    </location>
</feature>
<dbReference type="EMBL" id="SGFE01000002">
    <property type="protein sequence ID" value="RZI33390.1"/>
    <property type="molecule type" value="Genomic_DNA"/>
</dbReference>
<dbReference type="GO" id="GO:0005886">
    <property type="term" value="C:plasma membrane"/>
    <property type="evidence" value="ECO:0007669"/>
    <property type="project" value="UniProtKB-SubCell"/>
</dbReference>
<proteinExistence type="predicted"/>
<evidence type="ECO:0000256" key="1">
    <source>
        <dbReference type="ARBA" id="ARBA00004651"/>
    </source>
</evidence>
<name>A0A4V2DYA6_9PSED</name>
<dbReference type="PANTHER" id="PTHR30250:SF30">
    <property type="entry name" value="LIPID III FLIPPASE"/>
    <property type="match status" value="1"/>
</dbReference>
<reference evidence="7 8" key="1">
    <citation type="submission" date="2019-02" db="EMBL/GenBank/DDBJ databases">
        <title>Pseudomonas spp from wheat grain.</title>
        <authorList>
            <person name="Cho G.-S."/>
            <person name="Franz C.M.A.P."/>
        </authorList>
    </citation>
    <scope>NUCLEOTIDE SEQUENCE [LARGE SCALE GENOMIC DNA]</scope>
    <source>
        <strain evidence="7 8">133NRW</strain>
    </source>
</reference>
<dbReference type="GO" id="GO:0009246">
    <property type="term" value="P:enterobacterial common antigen biosynthetic process"/>
    <property type="evidence" value="ECO:0007669"/>
    <property type="project" value="InterPro"/>
</dbReference>
<dbReference type="InterPro" id="IPR044550">
    <property type="entry name" value="WzxE"/>
</dbReference>
<protein>
    <submittedName>
        <fullName evidence="7">O-antigen translocase</fullName>
    </submittedName>
</protein>
<keyword evidence="5 6" id="KW-0472">Membrane</keyword>
<dbReference type="AlphaFoldDB" id="A0A4V2DYA6"/>
<feature type="transmembrane region" description="Helical" evidence="6">
    <location>
        <begin position="372"/>
        <end position="391"/>
    </location>
</feature>
<feature type="transmembrane region" description="Helical" evidence="6">
    <location>
        <begin position="403"/>
        <end position="424"/>
    </location>
</feature>
<feature type="transmembrane region" description="Helical" evidence="6">
    <location>
        <begin position="226"/>
        <end position="248"/>
    </location>
</feature>
<evidence type="ECO:0000256" key="4">
    <source>
        <dbReference type="ARBA" id="ARBA00022989"/>
    </source>
</evidence>
<keyword evidence="2" id="KW-1003">Cell membrane</keyword>
<gene>
    <name evidence="7" type="ORF">EUX57_01250</name>
</gene>
<feature type="transmembrane region" description="Helical" evidence="6">
    <location>
        <begin position="125"/>
        <end position="146"/>
    </location>
</feature>
<dbReference type="Proteomes" id="UP000293369">
    <property type="component" value="Unassembled WGS sequence"/>
</dbReference>
<feature type="transmembrane region" description="Helical" evidence="6">
    <location>
        <begin position="299"/>
        <end position="323"/>
    </location>
</feature>
<feature type="transmembrane region" description="Helical" evidence="6">
    <location>
        <begin position="12"/>
        <end position="42"/>
    </location>
</feature>
<evidence type="ECO:0000256" key="2">
    <source>
        <dbReference type="ARBA" id="ARBA00022475"/>
    </source>
</evidence>
<dbReference type="CDD" id="cd13125">
    <property type="entry name" value="MATE_like_10"/>
    <property type="match status" value="1"/>
</dbReference>
<dbReference type="InterPro" id="IPR002797">
    <property type="entry name" value="Polysacc_synth"/>
</dbReference>
<organism evidence="7 8">
    <name type="scientific">Pseudomonas orientalis</name>
    <dbReference type="NCBI Taxonomy" id="76758"/>
    <lineage>
        <taxon>Bacteria</taxon>
        <taxon>Pseudomonadati</taxon>
        <taxon>Pseudomonadota</taxon>
        <taxon>Gammaproteobacteria</taxon>
        <taxon>Pseudomonadales</taxon>
        <taxon>Pseudomonadaceae</taxon>
        <taxon>Pseudomonas</taxon>
    </lineage>
</organism>
<keyword evidence="4 6" id="KW-1133">Transmembrane helix</keyword>
<evidence type="ECO:0000256" key="5">
    <source>
        <dbReference type="ARBA" id="ARBA00023136"/>
    </source>
</evidence>
<evidence type="ECO:0000256" key="6">
    <source>
        <dbReference type="SAM" id="Phobius"/>
    </source>
</evidence>
<evidence type="ECO:0000313" key="7">
    <source>
        <dbReference type="EMBL" id="RZI33390.1"/>
    </source>
</evidence>
<dbReference type="InterPro" id="IPR050833">
    <property type="entry name" value="Poly_Biosynth_Transport"/>
</dbReference>
<evidence type="ECO:0000313" key="8">
    <source>
        <dbReference type="Proteomes" id="UP000293369"/>
    </source>
</evidence>
<sequence length="426" mass="46662">MPPVGKLKENRAGLLAGAFFTSAAQASKILVGFCILKLIALYLGADGLGKLGHFMSLVSIAVLLAGGGLGHGVIKYVAEFKDSKFKLHRLFSTSVFYALGASILVLVALFSFAEKISVLVFGEPRFYWVILCLAIAQVAFAFNILFSGFFNGLGKLNVNALVQVVSNILALPLIWFLISSYQMPGAAIAMLAIFVMPIIVSLFFVKGMPLLRMIKWRKFDAGIGKGFARFGLMLLVSAVMFPVVEIVIRESLITQVGYSEAGIWQGSIKLSSAYIGFFSVFLASYYMPLISATREKRAITLQVIKFMLLVMGGFLIGGSVLYFGRHFFIPLLLSSEFNELENYIIFQLVGDFFKVSAYVIGFVAVAKAATKLYILSEVVQALLFVGLTFSLGKSLGGIYGVMYSYMIAYIIFFVVCVIGFACWARR</sequence>
<feature type="transmembrane region" description="Helical" evidence="6">
    <location>
        <begin position="54"/>
        <end position="78"/>
    </location>
</feature>
<dbReference type="Pfam" id="PF01943">
    <property type="entry name" value="Polysacc_synt"/>
    <property type="match status" value="1"/>
</dbReference>
<feature type="transmembrane region" description="Helical" evidence="6">
    <location>
        <begin position="343"/>
        <end position="365"/>
    </location>
</feature>
<comment type="caution">
    <text evidence="7">The sequence shown here is derived from an EMBL/GenBank/DDBJ whole genome shotgun (WGS) entry which is preliminary data.</text>
</comment>
<dbReference type="RefSeq" id="WP_130137920.1">
    <property type="nucleotide sequence ID" value="NZ_SGFE01000002.1"/>
</dbReference>
<accession>A0A4V2DYA6</accession>
<feature type="transmembrane region" description="Helical" evidence="6">
    <location>
        <begin position="268"/>
        <end position="287"/>
    </location>
</feature>
<evidence type="ECO:0000256" key="3">
    <source>
        <dbReference type="ARBA" id="ARBA00022692"/>
    </source>
</evidence>
<feature type="transmembrane region" description="Helical" evidence="6">
    <location>
        <begin position="158"/>
        <end position="178"/>
    </location>
</feature>
<comment type="subcellular location">
    <subcellularLocation>
        <location evidence="1">Cell membrane</location>
        <topology evidence="1">Multi-pass membrane protein</topology>
    </subcellularLocation>
</comment>
<keyword evidence="3 6" id="KW-0812">Transmembrane</keyword>
<dbReference type="PANTHER" id="PTHR30250">
    <property type="entry name" value="PST FAMILY PREDICTED COLANIC ACID TRANSPORTER"/>
    <property type="match status" value="1"/>
</dbReference>